<evidence type="ECO:0000256" key="10">
    <source>
        <dbReference type="RuleBase" id="RU366018"/>
    </source>
</evidence>
<evidence type="ECO:0000259" key="12">
    <source>
        <dbReference type="PROSITE" id="PS51157"/>
    </source>
</evidence>
<dbReference type="InterPro" id="IPR055194">
    <property type="entry name" value="UBR1-like_WH"/>
</dbReference>
<evidence type="ECO:0000256" key="2">
    <source>
        <dbReference type="ARBA" id="ARBA00004906"/>
    </source>
</evidence>
<proteinExistence type="inferred from homology"/>
<comment type="caution">
    <text evidence="13">The sequence shown here is derived from an EMBL/GenBank/DDBJ whole genome shotgun (WGS) entry which is preliminary data.</text>
</comment>
<accession>A0A830C1X5</accession>
<dbReference type="GO" id="GO:0071596">
    <property type="term" value="P:ubiquitin-dependent protein catabolic process via the N-end rule pathway"/>
    <property type="evidence" value="ECO:0007669"/>
    <property type="project" value="UniProtKB-UniRule"/>
</dbReference>
<evidence type="ECO:0000256" key="4">
    <source>
        <dbReference type="ARBA" id="ARBA00022723"/>
    </source>
</evidence>
<comment type="pathway">
    <text evidence="2 10">Protein modification; protein ubiquitination.</text>
</comment>
<feature type="zinc finger region" description="UBR-type" evidence="9">
    <location>
        <begin position="98"/>
        <end position="168"/>
    </location>
</feature>
<name>A0A830C1X5_9LAMI</name>
<evidence type="ECO:0000256" key="7">
    <source>
        <dbReference type="ARBA" id="ARBA00022833"/>
    </source>
</evidence>
<feature type="region of interest" description="Disordered" evidence="11">
    <location>
        <begin position="1189"/>
        <end position="1219"/>
    </location>
</feature>
<feature type="domain" description="UBR-type" evidence="12">
    <location>
        <begin position="98"/>
        <end position="168"/>
    </location>
</feature>
<comment type="similarity">
    <text evidence="8 10">Belongs to the E3 ubiquitin-protein ligase UBR1-like family.</text>
</comment>
<dbReference type="InterPro" id="IPR044046">
    <property type="entry name" value="E3_ligase_UBR-like_C"/>
</dbReference>
<dbReference type="PANTHER" id="PTHR21497">
    <property type="entry name" value="UBIQUITIN LIGASE E3 ALPHA-RELATED"/>
    <property type="match status" value="1"/>
</dbReference>
<keyword evidence="5 10" id="KW-0863">Zinc-finger</keyword>
<evidence type="ECO:0000256" key="6">
    <source>
        <dbReference type="ARBA" id="ARBA00022786"/>
    </source>
</evidence>
<dbReference type="InterPro" id="IPR036390">
    <property type="entry name" value="WH_DNA-bd_sf"/>
</dbReference>
<feature type="compositionally biased region" description="Low complexity" evidence="11">
    <location>
        <begin position="1204"/>
        <end position="1219"/>
    </location>
</feature>
<feature type="compositionally biased region" description="Basic and acidic residues" evidence="11">
    <location>
        <begin position="1193"/>
        <end position="1203"/>
    </location>
</feature>
<dbReference type="Pfam" id="PF22960">
    <property type="entry name" value="WHD_UBR1"/>
    <property type="match status" value="1"/>
</dbReference>
<comment type="catalytic activity">
    <reaction evidence="1 10">
        <text>S-ubiquitinyl-[E2 ubiquitin-conjugating enzyme]-L-cysteine + [acceptor protein]-L-lysine = [E2 ubiquitin-conjugating enzyme]-L-cysteine + N(6)-ubiquitinyl-[acceptor protein]-L-lysine.</text>
        <dbReference type="EC" id="2.3.2.27"/>
    </reaction>
</comment>
<dbReference type="UniPathway" id="UPA00143"/>
<dbReference type="PROSITE" id="PS51157">
    <property type="entry name" value="ZF_UBR"/>
    <property type="match status" value="1"/>
</dbReference>
<protein>
    <recommendedName>
        <fullName evidence="10">E3 ubiquitin-protein ligase</fullName>
        <ecNumber evidence="10">2.3.2.27</ecNumber>
    </recommendedName>
</protein>
<dbReference type="GO" id="GO:0000151">
    <property type="term" value="C:ubiquitin ligase complex"/>
    <property type="evidence" value="ECO:0007669"/>
    <property type="project" value="TreeGrafter"/>
</dbReference>
<evidence type="ECO:0000256" key="8">
    <source>
        <dbReference type="ARBA" id="ARBA00046341"/>
    </source>
</evidence>
<dbReference type="EC" id="2.3.2.27" evidence="10"/>
<feature type="region of interest" description="Disordered" evidence="11">
    <location>
        <begin position="1124"/>
        <end position="1147"/>
    </location>
</feature>
<evidence type="ECO:0000256" key="11">
    <source>
        <dbReference type="SAM" id="MobiDB-lite"/>
    </source>
</evidence>
<keyword evidence="3 10" id="KW-0808">Transferase</keyword>
<dbReference type="Gene3D" id="2.10.110.30">
    <property type="match status" value="1"/>
</dbReference>
<dbReference type="GO" id="GO:0005737">
    <property type="term" value="C:cytoplasm"/>
    <property type="evidence" value="ECO:0007669"/>
    <property type="project" value="TreeGrafter"/>
</dbReference>
<dbReference type="CDD" id="cd16482">
    <property type="entry name" value="RING-H2_UBR1-like"/>
    <property type="match status" value="1"/>
</dbReference>
<dbReference type="GO" id="GO:0016567">
    <property type="term" value="P:protein ubiquitination"/>
    <property type="evidence" value="ECO:0007669"/>
    <property type="project" value="UniProtKB-UniRule"/>
</dbReference>
<evidence type="ECO:0000256" key="1">
    <source>
        <dbReference type="ARBA" id="ARBA00000900"/>
    </source>
</evidence>
<dbReference type="PANTHER" id="PTHR21497:SF53">
    <property type="entry name" value="E3 UBIQUITIN-PROTEIN LIGASE PRT6"/>
    <property type="match status" value="1"/>
</dbReference>
<dbReference type="Proteomes" id="UP000653305">
    <property type="component" value="Unassembled WGS sequence"/>
</dbReference>
<keyword evidence="7 10" id="KW-0862">Zinc</keyword>
<keyword evidence="14" id="KW-1185">Reference proteome</keyword>
<feature type="region of interest" description="Disordered" evidence="11">
    <location>
        <begin position="1336"/>
        <end position="1368"/>
    </location>
</feature>
<dbReference type="CDD" id="cd19673">
    <property type="entry name" value="UBR-box_UBR3"/>
    <property type="match status" value="1"/>
</dbReference>
<dbReference type="SMART" id="SM00396">
    <property type="entry name" value="ZnF_UBR1"/>
    <property type="match status" value="1"/>
</dbReference>
<organism evidence="13 14">
    <name type="scientific">Phtheirospermum japonicum</name>
    <dbReference type="NCBI Taxonomy" id="374723"/>
    <lineage>
        <taxon>Eukaryota</taxon>
        <taxon>Viridiplantae</taxon>
        <taxon>Streptophyta</taxon>
        <taxon>Embryophyta</taxon>
        <taxon>Tracheophyta</taxon>
        <taxon>Spermatophyta</taxon>
        <taxon>Magnoliopsida</taxon>
        <taxon>eudicotyledons</taxon>
        <taxon>Gunneridae</taxon>
        <taxon>Pentapetalae</taxon>
        <taxon>asterids</taxon>
        <taxon>lamiids</taxon>
        <taxon>Lamiales</taxon>
        <taxon>Orobanchaceae</taxon>
        <taxon>Orobanchaceae incertae sedis</taxon>
        <taxon>Phtheirospermum</taxon>
    </lineage>
</organism>
<keyword evidence="4 10" id="KW-0479">Metal-binding</keyword>
<dbReference type="GO" id="GO:0061630">
    <property type="term" value="F:ubiquitin protein ligase activity"/>
    <property type="evidence" value="ECO:0007669"/>
    <property type="project" value="UniProtKB-UniRule"/>
</dbReference>
<dbReference type="InterPro" id="IPR042065">
    <property type="entry name" value="E3_ELL-like"/>
</dbReference>
<dbReference type="InterPro" id="IPR039164">
    <property type="entry name" value="UBR1-like"/>
</dbReference>
<gene>
    <name evidence="13" type="ORF">PHJA_001158200</name>
</gene>
<dbReference type="OrthoDB" id="26387at2759"/>
<dbReference type="InterPro" id="IPR003126">
    <property type="entry name" value="Znf_UBR"/>
</dbReference>
<comment type="function">
    <text evidence="10">Ubiquitin ligase protein which is a component of the N-end rule pathway. Recognizes and binds to proteins bearing specific N-terminal residues that are destabilizing according to the N-end rule, leading to their ubiquitination and subsequent degradation.</text>
</comment>
<evidence type="ECO:0000256" key="5">
    <source>
        <dbReference type="ARBA" id="ARBA00022771"/>
    </source>
</evidence>
<feature type="compositionally biased region" description="Low complexity" evidence="11">
    <location>
        <begin position="1349"/>
        <end position="1359"/>
    </location>
</feature>
<dbReference type="Pfam" id="PF18995">
    <property type="entry name" value="PRT6_C"/>
    <property type="match status" value="2"/>
</dbReference>
<sequence>MEVDSSPESHYDLIIQRLLRLGIPRDKLNQGQYGLVACAKSNRFNIEELVSAILPTDGEDVDEDVFNESMTWLQWLMFEGDPVEALENLAKLCANQQGVCGAVWGNNDIAYRCRTCEHDPTCAICVPCFENGNHKDHDYSVIYTGGGCCDCGDITAWKREGFCSKHKGAEQIQPLPKHFAEPLGPVLDLLLNYWKEKLLSAKIVSEESSRIDGRAEELQRVAEALTSTVVDILLDFGKHSESLLSFISQRVYSSPGLLDILLRAERFVGNGGIVGKLHELLLKMLSEPLFKYEFSKAFVMYYPAIVDGAINEGSDAAYKRYPLLSTFSVQILTVSALTVRLVEEMNLLGVLLQCLGNIFVYCAGEDGRLQVVKWANLYETTIRVVEDIRFVLSHSAVPKYLCHSRRDLIRTWMKLLASVQGMNTLKRETGSHIEDDNENVHLPFVLCHSISSILSLLVAGAFSVSSNDDTSEETFFSSAYNLDCEDQDSRRHAKVGRLSQESSVCSITGKGASDLGAKAGDSFPVPSLALWLIYECLKSIENWLGLDNTLGPLSALSLKTSDGSGNNFLALKRTLSRFRRARLFKSPSSSDNKPFHVGSECSQSIGQALPGVSDESIAGESTSEQDGLRVLGLSDWHDITYDVSLQEISVHIPLHRLLSMVLRRALKECFGESGVPSADHSFVKYGDFLGHILDGCHPNGFSAFVMEHPLQIRVFCAQVHAGMWRRNGDAPILFCEWYRSVRWSEQGHELDLFLLQCCAALAPPDLYVQRILERFGLSSYLSMNLEQSSEHEPVLVADMLTLIIQIVKERRFCGLTTAECLQRELVYKLSIGDATRSQLVKSLPRDLSKVDELQEVLDKVAEYSHPSGMTQGMYKLRPSYWRELDLYHPRWNLRDQQAAEERYLRFCNVSALTTQLPKWTKIYQPLGGIAKIATCKTLLQIVRAVLFYAVFTDKPDTSRAPDGVLLTALHLLALALDVCQSHKESGDPLCYVGDVIPVLAFAGEEICMNKYGEQSLLSLLVLLMRMHEKEPAQNFMEAGNFNLSSLISNIIKSFVELEPGCMNKLQKLAPQLANQFSYSIINDNAMDTDLTSDSEKRKAKARERQAAIMEKMRAQQSKFLESFNSSQDDEMADAKSEQEACESEVSDDTQESAQVICSLCHDPKSRSPVSFLVLLQKSRLLSFVNRGPPSWEQVRRSGKEHVVSDTSASSDLSPTSISDSSEIVPLSQLEDLVQGAINDFASTGQPHELIAFMEFIKARFPSIKNVQLPSMSRDTTERTSHSLETFEEHIYSLIRESQSSLSCSDSLGDKEKCSTSGSSNDESLLLVKYIASLPKEPLDSPSASQNGRSSSQRMKSESSTLRSGSDDFGPSGADGIYVSSCGHAVHQGCLDRYLSSLRERYMRRIVFEGGHIVDPDQGEFLCPVCRGLANSVLPALSGDLRKVPKAPAVSNINFTDTSGPSTSSDRGDSLYLRDAFSLLRRAADIAGSRESLKALPARNVRLKPNLEPVIGLLCGMYYPGQGKNLETGRMSHSLILWDTLKYSLVSAEIAARSRKSSLSANYSLGALYKELKNSSCFILSLLLDVVQSTRSLNSRTLLLRLRGLQLFTRSLCRGAYSKGLPSYSKGGNMLHILENAEPEVRYPDIQFWRQASEPILARDAFSSFMWILFCLPTPILSCKESYLSLVHVFYLVAVIQAIIAYHKERQITETDMGLCNSLITDILRVLGECREAVQYFESYSVNPAYDINNSVRSLTFPYLRKCALLWKLINCSNMMPFSDGLDSYTANDLEYTTNFADELPEIEKLENMFKIPSFDLIVSDEEVRSTALGWLGHFCEVLESHISQRALRCVPAVPFKLMHLPHLYQDLLQRKSQHCACCVVKCARPAGERVAGKAVVRLMQWHAALRTTILLQRSARQAPWPSPYLDAFGEEDVEMQRGKPLFLNEERYAALTHMVASHGLDRSSKVLRQTTVGSFFMF</sequence>
<dbReference type="Gene3D" id="1.10.10.2670">
    <property type="entry name" value="E3 ubiquitin-protein ligase"/>
    <property type="match status" value="1"/>
</dbReference>
<dbReference type="SUPFAM" id="SSF46785">
    <property type="entry name" value="Winged helix' DNA-binding domain"/>
    <property type="match status" value="1"/>
</dbReference>
<dbReference type="Pfam" id="PF02207">
    <property type="entry name" value="zf-UBR"/>
    <property type="match status" value="1"/>
</dbReference>
<evidence type="ECO:0000256" key="3">
    <source>
        <dbReference type="ARBA" id="ARBA00022679"/>
    </source>
</evidence>
<keyword evidence="6 10" id="KW-0833">Ubl conjugation pathway</keyword>
<reference evidence="13" key="1">
    <citation type="submission" date="2020-07" db="EMBL/GenBank/DDBJ databases">
        <title>Ethylene signaling mediates host invasion by parasitic plants.</title>
        <authorList>
            <person name="Yoshida S."/>
        </authorList>
    </citation>
    <scope>NUCLEOTIDE SEQUENCE</scope>
    <source>
        <strain evidence="13">Okayama</strain>
    </source>
</reference>
<dbReference type="GO" id="GO:0008270">
    <property type="term" value="F:zinc ion binding"/>
    <property type="evidence" value="ECO:0007669"/>
    <property type="project" value="UniProtKB-UniRule"/>
</dbReference>
<evidence type="ECO:0000313" key="14">
    <source>
        <dbReference type="Proteomes" id="UP000653305"/>
    </source>
</evidence>
<dbReference type="FunFam" id="2.10.110.30:FF:000002">
    <property type="entry name" value="Putative e3 ubiquitin-protein ligase ubr3"/>
    <property type="match status" value="1"/>
</dbReference>
<evidence type="ECO:0000256" key="9">
    <source>
        <dbReference type="PROSITE-ProRule" id="PRU00508"/>
    </source>
</evidence>
<evidence type="ECO:0000313" key="13">
    <source>
        <dbReference type="EMBL" id="GFP90143.1"/>
    </source>
</evidence>
<dbReference type="EMBL" id="BMAC01000210">
    <property type="protein sequence ID" value="GFP90143.1"/>
    <property type="molecule type" value="Genomic_DNA"/>
</dbReference>